<dbReference type="AlphaFoldDB" id="A0A8H3V5H6"/>
<sequence length="171" mass="19566">MAVTGTYVRGFCERRRDFLVTGLKTGLVTVVLAASLATSVSANSYKLCCCTKPTFPDQLPDTRYYVDNPRTQFMRQQQMQCNHAATQTIVDAMYGHFAFTTHFWEGYKDKPRYKGQDYIYATAINGDDNKIGQDEMAGWCHKQKTGRYCWTPNRKFGFNYKGDDLENSGIK</sequence>
<name>A0A8H3V5H6_VENIN</name>
<protein>
    <submittedName>
        <fullName evidence="1">Uncharacterized protein</fullName>
    </submittedName>
</protein>
<keyword evidence="2" id="KW-1185">Reference proteome</keyword>
<evidence type="ECO:0000313" key="2">
    <source>
        <dbReference type="Proteomes" id="UP000490939"/>
    </source>
</evidence>
<accession>A0A8H3V5H6</accession>
<proteinExistence type="predicted"/>
<comment type="caution">
    <text evidence="1">The sequence shown here is derived from an EMBL/GenBank/DDBJ whole genome shotgun (WGS) entry which is preliminary data.</text>
</comment>
<organism evidence="1 2">
    <name type="scientific">Venturia inaequalis</name>
    <name type="common">Apple scab fungus</name>
    <dbReference type="NCBI Taxonomy" id="5025"/>
    <lineage>
        <taxon>Eukaryota</taxon>
        <taxon>Fungi</taxon>
        <taxon>Dikarya</taxon>
        <taxon>Ascomycota</taxon>
        <taxon>Pezizomycotina</taxon>
        <taxon>Dothideomycetes</taxon>
        <taxon>Pleosporomycetidae</taxon>
        <taxon>Venturiales</taxon>
        <taxon>Venturiaceae</taxon>
        <taxon>Venturia</taxon>
    </lineage>
</organism>
<evidence type="ECO:0000313" key="1">
    <source>
        <dbReference type="EMBL" id="KAE9982814.1"/>
    </source>
</evidence>
<reference evidence="1 2" key="1">
    <citation type="submission" date="2019-07" db="EMBL/GenBank/DDBJ databases">
        <title>Venturia inaequalis Genome Resource.</title>
        <authorList>
            <person name="Lichtner F.J."/>
        </authorList>
    </citation>
    <scope>NUCLEOTIDE SEQUENCE [LARGE SCALE GENOMIC DNA]</scope>
    <source>
        <strain evidence="1 2">DMI_063113</strain>
    </source>
</reference>
<gene>
    <name evidence="1" type="ORF">EG327_005756</name>
</gene>
<dbReference type="EMBL" id="WNWR01000332">
    <property type="protein sequence ID" value="KAE9982814.1"/>
    <property type="molecule type" value="Genomic_DNA"/>
</dbReference>
<dbReference type="Proteomes" id="UP000490939">
    <property type="component" value="Unassembled WGS sequence"/>
</dbReference>